<evidence type="ECO:0000313" key="4">
    <source>
        <dbReference type="Proteomes" id="UP000694255"/>
    </source>
</evidence>
<comment type="caution">
    <text evidence="3">The sequence shown here is derived from an EMBL/GenBank/DDBJ whole genome shotgun (WGS) entry which is preliminary data.</text>
</comment>
<name>A0A8J5QEV6_9ASCO</name>
<dbReference type="RefSeq" id="XP_049260855.1">
    <property type="nucleotide sequence ID" value="XM_049410002.1"/>
</dbReference>
<evidence type="ECO:0000256" key="1">
    <source>
        <dbReference type="SAM" id="MobiDB-lite"/>
    </source>
</evidence>
<dbReference type="Pfam" id="PF06687">
    <property type="entry name" value="SUR7"/>
    <property type="match status" value="1"/>
</dbReference>
<feature type="transmembrane region" description="Helical" evidence="2">
    <location>
        <begin position="114"/>
        <end position="137"/>
    </location>
</feature>
<dbReference type="GO" id="GO:0006897">
    <property type="term" value="P:endocytosis"/>
    <property type="evidence" value="ECO:0007669"/>
    <property type="project" value="TreeGrafter"/>
</dbReference>
<dbReference type="GO" id="GO:0005938">
    <property type="term" value="C:cell cortex"/>
    <property type="evidence" value="ECO:0007669"/>
    <property type="project" value="TreeGrafter"/>
</dbReference>
<dbReference type="EMBL" id="JAGSYN010000276">
    <property type="protein sequence ID" value="KAG7660622.1"/>
    <property type="molecule type" value="Genomic_DNA"/>
</dbReference>
<dbReference type="GeneID" id="73472688"/>
<dbReference type="OrthoDB" id="5419460at2759"/>
<dbReference type="AlphaFoldDB" id="A0A8J5QEV6"/>
<dbReference type="GO" id="GO:0005886">
    <property type="term" value="C:plasma membrane"/>
    <property type="evidence" value="ECO:0007669"/>
    <property type="project" value="InterPro"/>
</dbReference>
<dbReference type="GO" id="GO:0032185">
    <property type="term" value="P:septin cytoskeleton organization"/>
    <property type="evidence" value="ECO:0007669"/>
    <property type="project" value="TreeGrafter"/>
</dbReference>
<dbReference type="Proteomes" id="UP000694255">
    <property type="component" value="Unassembled WGS sequence"/>
</dbReference>
<organism evidence="3 4">
    <name type="scientific">[Candida] subhashii</name>
    <dbReference type="NCBI Taxonomy" id="561895"/>
    <lineage>
        <taxon>Eukaryota</taxon>
        <taxon>Fungi</taxon>
        <taxon>Dikarya</taxon>
        <taxon>Ascomycota</taxon>
        <taxon>Saccharomycotina</taxon>
        <taxon>Pichiomycetes</taxon>
        <taxon>Debaryomycetaceae</taxon>
        <taxon>Spathaspora</taxon>
    </lineage>
</organism>
<dbReference type="GO" id="GO:0030866">
    <property type="term" value="P:cortical actin cytoskeleton organization"/>
    <property type="evidence" value="ECO:0007669"/>
    <property type="project" value="TreeGrafter"/>
</dbReference>
<reference evidence="3 4" key="1">
    <citation type="journal article" date="2021" name="DNA Res.">
        <title>Genome analysis of Candida subhashii reveals its hybrid nature and dual mitochondrial genome conformations.</title>
        <authorList>
            <person name="Mixao V."/>
            <person name="Hegedusova E."/>
            <person name="Saus E."/>
            <person name="Pryszcz L.P."/>
            <person name="Cillingova A."/>
            <person name="Nosek J."/>
            <person name="Gabaldon T."/>
        </authorList>
    </citation>
    <scope>NUCLEOTIDE SEQUENCE [LARGE SCALE GENOMIC DNA]</scope>
    <source>
        <strain evidence="3 4">CBS 10753</strain>
    </source>
</reference>
<feature type="transmembrane region" description="Helical" evidence="2">
    <location>
        <begin position="143"/>
        <end position="165"/>
    </location>
</feature>
<dbReference type="PANTHER" id="PTHR36414">
    <property type="entry name" value="PROTEIN SUR7"/>
    <property type="match status" value="1"/>
</dbReference>
<feature type="transmembrane region" description="Helical" evidence="2">
    <location>
        <begin position="185"/>
        <end position="206"/>
    </location>
</feature>
<dbReference type="InterPro" id="IPR009571">
    <property type="entry name" value="SUR7/Rim9-like_fungi"/>
</dbReference>
<dbReference type="GO" id="GO:0045121">
    <property type="term" value="C:membrane raft"/>
    <property type="evidence" value="ECO:0007669"/>
    <property type="project" value="TreeGrafter"/>
</dbReference>
<proteinExistence type="predicted"/>
<gene>
    <name evidence="3" type="ORF">J8A68_005888</name>
</gene>
<keyword evidence="2" id="KW-0472">Membrane</keyword>
<keyword evidence="2" id="KW-1133">Transmembrane helix</keyword>
<protein>
    <submittedName>
        <fullName evidence="3">FMP45</fullName>
    </submittedName>
</protein>
<evidence type="ECO:0000313" key="3">
    <source>
        <dbReference type="EMBL" id="KAG7660622.1"/>
    </source>
</evidence>
<sequence length="284" mass="31391">MGSRYFTIIPLIFLISSTVFLIFTILNGSTTSSAISALYWSETDTSRIPGAPFDKSRWTFYTLCGVMNGHNVDCLPPLIPAFPYSPDDNFPFSENRLPPDFVINRNTYYYLSRISFSFLVMALAGSALSLLITPFGFCFKSCVGASSAFFTFVTFVFGAAGASCLTAVHARGRNHFNENEMQTNLGVAAFGILWAGVLSLLLAFIASCLICCVNNRTKTQYVDAQSGPGAAGEPVYYPNNENDAQPVYYPNNKNDSQPAYYHNENNKESNHYEGATYVDREYST</sequence>
<keyword evidence="4" id="KW-1185">Reference proteome</keyword>
<accession>A0A8J5QEV6</accession>
<feature type="region of interest" description="Disordered" evidence="1">
    <location>
        <begin position="251"/>
        <end position="271"/>
    </location>
</feature>
<evidence type="ECO:0000256" key="2">
    <source>
        <dbReference type="SAM" id="Phobius"/>
    </source>
</evidence>
<feature type="transmembrane region" description="Helical" evidence="2">
    <location>
        <begin position="6"/>
        <end position="26"/>
    </location>
</feature>
<keyword evidence="2" id="KW-0812">Transmembrane</keyword>
<dbReference type="GO" id="GO:0031505">
    <property type="term" value="P:fungal-type cell wall organization"/>
    <property type="evidence" value="ECO:0007669"/>
    <property type="project" value="TreeGrafter"/>
</dbReference>
<dbReference type="PANTHER" id="PTHR36414:SF1">
    <property type="entry name" value="PROTEIN SUR7"/>
    <property type="match status" value="1"/>
</dbReference>